<dbReference type="EMBL" id="JARBHB010000011">
    <property type="protein sequence ID" value="KAJ8872665.1"/>
    <property type="molecule type" value="Genomic_DNA"/>
</dbReference>
<organism evidence="1 2">
    <name type="scientific">Dryococelus australis</name>
    <dbReference type="NCBI Taxonomy" id="614101"/>
    <lineage>
        <taxon>Eukaryota</taxon>
        <taxon>Metazoa</taxon>
        <taxon>Ecdysozoa</taxon>
        <taxon>Arthropoda</taxon>
        <taxon>Hexapoda</taxon>
        <taxon>Insecta</taxon>
        <taxon>Pterygota</taxon>
        <taxon>Neoptera</taxon>
        <taxon>Polyneoptera</taxon>
        <taxon>Phasmatodea</taxon>
        <taxon>Verophasmatodea</taxon>
        <taxon>Anareolatae</taxon>
        <taxon>Phasmatidae</taxon>
        <taxon>Eurycanthinae</taxon>
        <taxon>Dryococelus</taxon>
    </lineage>
</organism>
<sequence length="75" mass="9340">MKIYFTFTGFIEMPKLLDYMEKNYTFWKDSEARGIVNSRDIERDRKEHILRNRRPREKTRKLIAVDEEETKRRRS</sequence>
<reference evidence="1 2" key="1">
    <citation type="submission" date="2023-02" db="EMBL/GenBank/DDBJ databases">
        <title>LHISI_Scaffold_Assembly.</title>
        <authorList>
            <person name="Stuart O.P."/>
            <person name="Cleave R."/>
            <person name="Magrath M.J.L."/>
            <person name="Mikheyev A.S."/>
        </authorList>
    </citation>
    <scope>NUCLEOTIDE SEQUENCE [LARGE SCALE GENOMIC DNA]</scope>
    <source>
        <strain evidence="1">Daus_M_001</strain>
        <tissue evidence="1">Leg muscle</tissue>
    </source>
</reference>
<protein>
    <submittedName>
        <fullName evidence="1">Uncharacterized protein</fullName>
    </submittedName>
</protein>
<name>A0ABQ9GKX4_9NEOP</name>
<proteinExistence type="predicted"/>
<keyword evidence="2" id="KW-1185">Reference proteome</keyword>
<dbReference type="Proteomes" id="UP001159363">
    <property type="component" value="Chromosome 10"/>
</dbReference>
<gene>
    <name evidence="1" type="ORF">PR048_026276</name>
</gene>
<evidence type="ECO:0000313" key="1">
    <source>
        <dbReference type="EMBL" id="KAJ8872665.1"/>
    </source>
</evidence>
<comment type="caution">
    <text evidence="1">The sequence shown here is derived from an EMBL/GenBank/DDBJ whole genome shotgun (WGS) entry which is preliminary data.</text>
</comment>
<accession>A0ABQ9GKX4</accession>
<evidence type="ECO:0000313" key="2">
    <source>
        <dbReference type="Proteomes" id="UP001159363"/>
    </source>
</evidence>